<dbReference type="GeneID" id="30996513"/>
<protein>
    <submittedName>
        <fullName evidence="1">Uncharacterized protein</fullName>
    </submittedName>
</protein>
<dbReference type="AlphaFoldDB" id="A0A1E4RCG6"/>
<keyword evidence="2" id="KW-1185">Reference proteome</keyword>
<gene>
    <name evidence="1" type="ORF">HYPBUDRAFT_154235</name>
</gene>
<dbReference type="EMBL" id="KV454546">
    <property type="protein sequence ID" value="ODV64968.1"/>
    <property type="molecule type" value="Genomic_DNA"/>
</dbReference>
<evidence type="ECO:0000313" key="1">
    <source>
        <dbReference type="EMBL" id="ODV64968.1"/>
    </source>
</evidence>
<sequence length="55" mass="6024">MAYLGLGSSEKDFLNDIFSLDYSEEAERGSWDIKNLNFTTGLVTNGSNTVSVDSD</sequence>
<accession>A0A1E4RCG6</accession>
<name>A0A1E4RCG6_9ASCO</name>
<proteinExistence type="predicted"/>
<reference evidence="2" key="1">
    <citation type="submission" date="2016-05" db="EMBL/GenBank/DDBJ databases">
        <title>Comparative genomics of biotechnologically important yeasts.</title>
        <authorList>
            <consortium name="DOE Joint Genome Institute"/>
            <person name="Riley R."/>
            <person name="Haridas S."/>
            <person name="Wolfe K.H."/>
            <person name="Lopes M.R."/>
            <person name="Hittinger C.T."/>
            <person name="Goker M."/>
            <person name="Salamov A."/>
            <person name="Wisecaver J."/>
            <person name="Long T.M."/>
            <person name="Aerts A.L."/>
            <person name="Barry K."/>
            <person name="Choi C."/>
            <person name="Clum A."/>
            <person name="Coughlan A.Y."/>
            <person name="Deshpande S."/>
            <person name="Douglass A.P."/>
            <person name="Hanson S.J."/>
            <person name="Klenk H.-P."/>
            <person name="Labutti K."/>
            <person name="Lapidus A."/>
            <person name="Lindquist E."/>
            <person name="Lipzen A."/>
            <person name="Meier-Kolthoff J.P."/>
            <person name="Ohm R.A."/>
            <person name="Otillar R.P."/>
            <person name="Pangilinan J."/>
            <person name="Peng Y."/>
            <person name="Rokas A."/>
            <person name="Rosa C.A."/>
            <person name="Scheuner C."/>
            <person name="Sibirny A.A."/>
            <person name="Slot J.C."/>
            <person name="Stielow J.B."/>
            <person name="Sun H."/>
            <person name="Kurtzman C.P."/>
            <person name="Blackwell M."/>
            <person name="Grigoriev I.V."/>
            <person name="Jeffries T.W."/>
        </authorList>
    </citation>
    <scope>NUCLEOTIDE SEQUENCE [LARGE SCALE GENOMIC DNA]</scope>
    <source>
        <strain evidence="2">NRRL Y-1933</strain>
    </source>
</reference>
<dbReference type="RefSeq" id="XP_020074035.1">
    <property type="nucleotide sequence ID" value="XM_020221964.1"/>
</dbReference>
<dbReference type="Proteomes" id="UP000095085">
    <property type="component" value="Unassembled WGS sequence"/>
</dbReference>
<organism evidence="1 2">
    <name type="scientific">Hyphopichia burtonii NRRL Y-1933</name>
    <dbReference type="NCBI Taxonomy" id="984485"/>
    <lineage>
        <taxon>Eukaryota</taxon>
        <taxon>Fungi</taxon>
        <taxon>Dikarya</taxon>
        <taxon>Ascomycota</taxon>
        <taxon>Saccharomycotina</taxon>
        <taxon>Pichiomycetes</taxon>
        <taxon>Debaryomycetaceae</taxon>
        <taxon>Hyphopichia</taxon>
    </lineage>
</organism>
<evidence type="ECO:0000313" key="2">
    <source>
        <dbReference type="Proteomes" id="UP000095085"/>
    </source>
</evidence>